<evidence type="ECO:0000259" key="14">
    <source>
        <dbReference type="PROSITE" id="PS51462"/>
    </source>
</evidence>
<dbReference type="InterPro" id="IPR020476">
    <property type="entry name" value="Nudix_hydrolase"/>
</dbReference>
<keyword evidence="9" id="KW-0234">DNA repair</keyword>
<dbReference type="SUPFAM" id="SSF53335">
    <property type="entry name" value="S-adenosyl-L-methionine-dependent methyltransferases"/>
    <property type="match status" value="1"/>
</dbReference>
<feature type="binding site" evidence="12">
    <location>
        <begin position="32"/>
        <end position="35"/>
    </location>
    <ligand>
        <name>8-oxo-dGTP</name>
        <dbReference type="ChEBI" id="CHEBI:77896"/>
    </ligand>
</feature>
<keyword evidence="8 13" id="KW-0460">Magnesium</keyword>
<dbReference type="InterPro" id="IPR047127">
    <property type="entry name" value="MutT-like"/>
</dbReference>
<evidence type="ECO:0000256" key="12">
    <source>
        <dbReference type="PIRSR" id="PIRSR603561-1"/>
    </source>
</evidence>
<dbReference type="InterPro" id="IPR041698">
    <property type="entry name" value="Methyltransf_25"/>
</dbReference>
<dbReference type="GO" id="GO:0046872">
    <property type="term" value="F:metal ion binding"/>
    <property type="evidence" value="ECO:0007669"/>
    <property type="project" value="UniProtKB-KW"/>
</dbReference>
<keyword evidence="4" id="KW-0235">DNA replication</keyword>
<dbReference type="PROSITE" id="PS51462">
    <property type="entry name" value="NUDIX"/>
    <property type="match status" value="1"/>
</dbReference>
<dbReference type="InterPro" id="IPR015797">
    <property type="entry name" value="NUDIX_hydrolase-like_dom_sf"/>
</dbReference>
<dbReference type="CDD" id="cd02440">
    <property type="entry name" value="AdoMet_MTases"/>
    <property type="match status" value="1"/>
</dbReference>
<proteinExistence type="inferred from homology"/>
<comment type="cofactor">
    <cofactor evidence="1 13">
        <name>Mg(2+)</name>
        <dbReference type="ChEBI" id="CHEBI:18420"/>
    </cofactor>
</comment>
<evidence type="ECO:0000256" key="1">
    <source>
        <dbReference type="ARBA" id="ARBA00001946"/>
    </source>
</evidence>
<dbReference type="Proteomes" id="UP000192940">
    <property type="component" value="Chromosome I"/>
</dbReference>
<dbReference type="GO" id="GO:0035539">
    <property type="term" value="F:8-oxo-7,8-dihydrodeoxyguanosine triphosphate pyrophosphatase activity"/>
    <property type="evidence" value="ECO:0007669"/>
    <property type="project" value="UniProtKB-EC"/>
</dbReference>
<feature type="binding site" evidence="12">
    <location>
        <position position="21"/>
    </location>
    <ligand>
        <name>8-oxo-dGTP</name>
        <dbReference type="ChEBI" id="CHEBI:77896"/>
    </ligand>
</feature>
<dbReference type="GO" id="GO:0044715">
    <property type="term" value="F:8-oxo-dGDP phosphatase activity"/>
    <property type="evidence" value="ECO:0007669"/>
    <property type="project" value="TreeGrafter"/>
</dbReference>
<keyword evidence="16" id="KW-1185">Reference proteome</keyword>
<dbReference type="InterPro" id="IPR000086">
    <property type="entry name" value="NUDIX_hydrolase_dom"/>
</dbReference>
<feature type="binding site" evidence="13">
    <location>
        <position position="55"/>
    </location>
    <ligand>
        <name>Mg(2+)</name>
        <dbReference type="ChEBI" id="CHEBI:18420"/>
    </ligand>
</feature>
<name>A0A1X7HPA8_9BACL</name>
<evidence type="ECO:0000256" key="4">
    <source>
        <dbReference type="ARBA" id="ARBA00022705"/>
    </source>
</evidence>
<evidence type="ECO:0000256" key="2">
    <source>
        <dbReference type="ARBA" id="ARBA00005582"/>
    </source>
</evidence>
<dbReference type="Gene3D" id="3.90.79.10">
    <property type="entry name" value="Nucleoside Triphosphate Pyrophosphohydrolase"/>
    <property type="match status" value="1"/>
</dbReference>
<dbReference type="InterPro" id="IPR029063">
    <property type="entry name" value="SAM-dependent_MTases_sf"/>
</dbReference>
<dbReference type="GO" id="GO:0008757">
    <property type="term" value="F:S-adenosylmethionine-dependent methyltransferase activity"/>
    <property type="evidence" value="ECO:0007669"/>
    <property type="project" value="InterPro"/>
</dbReference>
<dbReference type="CDD" id="cd03425">
    <property type="entry name" value="NUDIX_MutT_NudA_like"/>
    <property type="match status" value="1"/>
</dbReference>
<feature type="domain" description="Nudix hydrolase" evidence="14">
    <location>
        <begin position="1"/>
        <end position="126"/>
    </location>
</feature>
<keyword evidence="5 13" id="KW-0479">Metal-binding</keyword>
<dbReference type="InterPro" id="IPR003561">
    <property type="entry name" value="Mutator_MutT"/>
</dbReference>
<reference evidence="15 16" key="1">
    <citation type="submission" date="2017-04" db="EMBL/GenBank/DDBJ databases">
        <authorList>
            <person name="Afonso C.L."/>
            <person name="Miller P.J."/>
            <person name="Scott M.A."/>
            <person name="Spackman E."/>
            <person name="Goraichik I."/>
            <person name="Dimitrov K.M."/>
            <person name="Suarez D.L."/>
            <person name="Swayne D.E."/>
        </authorList>
    </citation>
    <scope>NUCLEOTIDE SEQUENCE [LARGE SCALE GENOMIC DNA]</scope>
    <source>
        <strain evidence="15 16">N3/975</strain>
    </source>
</reference>
<keyword evidence="7" id="KW-0378">Hydrolase</keyword>
<evidence type="ECO:0000313" key="16">
    <source>
        <dbReference type="Proteomes" id="UP000192940"/>
    </source>
</evidence>
<comment type="catalytic activity">
    <reaction evidence="10">
        <text>8-oxo-dGTP + H2O = 8-oxo-dGMP + diphosphate + H(+)</text>
        <dbReference type="Rhea" id="RHEA:31575"/>
        <dbReference type="ChEBI" id="CHEBI:15377"/>
        <dbReference type="ChEBI" id="CHEBI:15378"/>
        <dbReference type="ChEBI" id="CHEBI:33019"/>
        <dbReference type="ChEBI" id="CHEBI:63224"/>
        <dbReference type="ChEBI" id="CHEBI:77896"/>
        <dbReference type="EC" id="3.6.1.55"/>
    </reaction>
</comment>
<protein>
    <recommendedName>
        <fullName evidence="11">8-oxo-dGTP diphosphatase</fullName>
        <ecNumber evidence="11">3.6.1.55</ecNumber>
    </recommendedName>
</protein>
<gene>
    <name evidence="15" type="ORF">SAMN05661091_4924</name>
</gene>
<keyword evidence="6" id="KW-0227">DNA damage</keyword>
<dbReference type="GO" id="GO:0044716">
    <property type="term" value="F:8-oxo-GDP phosphatase activity"/>
    <property type="evidence" value="ECO:0007669"/>
    <property type="project" value="TreeGrafter"/>
</dbReference>
<dbReference type="PRINTS" id="PR00502">
    <property type="entry name" value="NUDIXFAMILY"/>
</dbReference>
<evidence type="ECO:0000256" key="11">
    <source>
        <dbReference type="ARBA" id="ARBA00038905"/>
    </source>
</evidence>
<dbReference type="EMBL" id="LT840184">
    <property type="protein sequence ID" value="SMF90181.1"/>
    <property type="molecule type" value="Genomic_DNA"/>
</dbReference>
<feature type="binding site" evidence="13">
    <location>
        <position position="35"/>
    </location>
    <ligand>
        <name>Mg(2+)</name>
        <dbReference type="ChEBI" id="CHEBI:18420"/>
    </ligand>
</feature>
<evidence type="ECO:0000256" key="5">
    <source>
        <dbReference type="ARBA" id="ARBA00022723"/>
    </source>
</evidence>
<dbReference type="GO" id="GO:0006260">
    <property type="term" value="P:DNA replication"/>
    <property type="evidence" value="ECO:0007669"/>
    <property type="project" value="UniProtKB-KW"/>
</dbReference>
<dbReference type="GO" id="GO:0006281">
    <property type="term" value="P:DNA repair"/>
    <property type="evidence" value="ECO:0007669"/>
    <property type="project" value="UniProtKB-KW"/>
</dbReference>
<accession>A0A1X7HPA8</accession>
<sequence length="348" mass="40410">MIEVAAAIIENDQGQLLIARRRAGKSQAGMWEFPGGKLEAGESPEACLKRELQEEMKIEIEPYAWFGSNDHYYGATHIRLIAYKARFINGTIQLVDHDEFRWVERHELSDFIFAPADMKFVEMQMEEQKAAEEEKLMKEQETAAFDIKSTLKQAYNHNAELRDSTELEGWKAEERENVLDVFQENYVRNVLEIGAGPGRDSLYFRQHGLDVTAIDMSEEMVHLCQQKGLNAMVMDFYQLKFVDQAFDAVYAMNCLLHVPKAQLVDVLVEIRRVLKPNGLFYLGLYGGVSTDGVWEQDTYEPKRYFAMYPDEEIQRIVKEHFQVEDFHTRFMGEGKPHFQAMRLRKVTP</sequence>
<dbReference type="PANTHER" id="PTHR47707:SF1">
    <property type="entry name" value="NUDIX HYDROLASE FAMILY PROTEIN"/>
    <property type="match status" value="1"/>
</dbReference>
<dbReference type="Pfam" id="PF13649">
    <property type="entry name" value="Methyltransf_25"/>
    <property type="match status" value="1"/>
</dbReference>
<evidence type="ECO:0000256" key="10">
    <source>
        <dbReference type="ARBA" id="ARBA00035861"/>
    </source>
</evidence>
<dbReference type="NCBIfam" id="TIGR00586">
    <property type="entry name" value="mutt"/>
    <property type="match status" value="1"/>
</dbReference>
<dbReference type="SUPFAM" id="SSF55811">
    <property type="entry name" value="Nudix"/>
    <property type="match status" value="1"/>
</dbReference>
<keyword evidence="3" id="KW-0515">Mutator protein</keyword>
<comment type="similarity">
    <text evidence="2">Belongs to the Nudix hydrolase family.</text>
</comment>
<dbReference type="Pfam" id="PF00293">
    <property type="entry name" value="NUDIX"/>
    <property type="match status" value="1"/>
</dbReference>
<evidence type="ECO:0000256" key="7">
    <source>
        <dbReference type="ARBA" id="ARBA00022801"/>
    </source>
</evidence>
<evidence type="ECO:0000256" key="13">
    <source>
        <dbReference type="PIRSR" id="PIRSR603561-2"/>
    </source>
</evidence>
<organism evidence="15 16">
    <name type="scientific">Paenibacillus uliginis N3/975</name>
    <dbReference type="NCBI Taxonomy" id="1313296"/>
    <lineage>
        <taxon>Bacteria</taxon>
        <taxon>Bacillati</taxon>
        <taxon>Bacillota</taxon>
        <taxon>Bacilli</taxon>
        <taxon>Bacillales</taxon>
        <taxon>Paenibacillaceae</taxon>
        <taxon>Paenibacillus</taxon>
    </lineage>
</organism>
<dbReference type="STRING" id="1313296.SAMN05661091_4924"/>
<dbReference type="AlphaFoldDB" id="A0A1X7HPA8"/>
<evidence type="ECO:0000256" key="6">
    <source>
        <dbReference type="ARBA" id="ARBA00022763"/>
    </source>
</evidence>
<evidence type="ECO:0000256" key="8">
    <source>
        <dbReference type="ARBA" id="ARBA00022842"/>
    </source>
</evidence>
<dbReference type="GO" id="GO:0008413">
    <property type="term" value="F:8-oxo-7,8-dihydroguanosine triphosphate pyrophosphatase activity"/>
    <property type="evidence" value="ECO:0007669"/>
    <property type="project" value="InterPro"/>
</dbReference>
<dbReference type="EC" id="3.6.1.55" evidence="11"/>
<evidence type="ECO:0000256" key="3">
    <source>
        <dbReference type="ARBA" id="ARBA00022457"/>
    </source>
</evidence>
<dbReference type="PANTHER" id="PTHR47707">
    <property type="entry name" value="8-OXO-DGTP DIPHOSPHATASE"/>
    <property type="match status" value="1"/>
</dbReference>
<dbReference type="Gene3D" id="3.40.50.150">
    <property type="entry name" value="Vaccinia Virus protein VP39"/>
    <property type="match status" value="1"/>
</dbReference>
<evidence type="ECO:0000256" key="9">
    <source>
        <dbReference type="ARBA" id="ARBA00023204"/>
    </source>
</evidence>
<evidence type="ECO:0000313" key="15">
    <source>
        <dbReference type="EMBL" id="SMF90181.1"/>
    </source>
</evidence>